<keyword evidence="2" id="KW-1185">Reference proteome</keyword>
<sequence>MKQLIYVVSLLTLVNCSTKEKSTHSVVNDTTQVPINASDVRAANASVSQAQATTTLAVGAQKWIYQRTNDNVGQPVYKALITSSNRLEFPFPYGGGSSATLTIRKRSSGTNVYLEVSKGQFNRSFQGGNARIRFDNKPAGSYAFSAAENGRGNIIFFDAEQKLISQLKAARQTIIDVGFDGQGSREITFRTADLRWDH</sequence>
<dbReference type="EMBL" id="JAAGNZ010000002">
    <property type="protein sequence ID" value="NEU69882.1"/>
    <property type="molecule type" value="Genomic_DNA"/>
</dbReference>
<dbReference type="Proteomes" id="UP000477386">
    <property type="component" value="Unassembled WGS sequence"/>
</dbReference>
<proteinExistence type="predicted"/>
<evidence type="ECO:0008006" key="3">
    <source>
        <dbReference type="Google" id="ProtNLM"/>
    </source>
</evidence>
<comment type="caution">
    <text evidence="1">The sequence shown here is derived from an EMBL/GenBank/DDBJ whole genome shotgun (WGS) entry which is preliminary data.</text>
</comment>
<gene>
    <name evidence="1" type="ORF">GK091_23585</name>
</gene>
<reference evidence="1 2" key="1">
    <citation type="submission" date="2020-02" db="EMBL/GenBank/DDBJ databases">
        <title>Draft genome sequence of two Spirosoma agri KCTC 52727 and Spirosoma terrae KCTC 52035.</title>
        <authorList>
            <person name="Rojas J."/>
            <person name="Ambika Manirajan B."/>
            <person name="Ratering S."/>
            <person name="Suarez C."/>
            <person name="Schnell S."/>
        </authorList>
    </citation>
    <scope>NUCLEOTIDE SEQUENCE [LARGE SCALE GENOMIC DNA]</scope>
    <source>
        <strain evidence="1 2">KCTC 52727</strain>
    </source>
</reference>
<organism evidence="1 2">
    <name type="scientific">Spirosoma agri</name>
    <dbReference type="NCBI Taxonomy" id="1987381"/>
    <lineage>
        <taxon>Bacteria</taxon>
        <taxon>Pseudomonadati</taxon>
        <taxon>Bacteroidota</taxon>
        <taxon>Cytophagia</taxon>
        <taxon>Cytophagales</taxon>
        <taxon>Cytophagaceae</taxon>
        <taxon>Spirosoma</taxon>
    </lineage>
</organism>
<accession>A0A6M0IPL7</accession>
<evidence type="ECO:0000313" key="1">
    <source>
        <dbReference type="EMBL" id="NEU69882.1"/>
    </source>
</evidence>
<dbReference type="AlphaFoldDB" id="A0A6M0IPL7"/>
<dbReference type="RefSeq" id="WP_164042639.1">
    <property type="nucleotide sequence ID" value="NZ_JAAGNZ010000002.1"/>
</dbReference>
<evidence type="ECO:0000313" key="2">
    <source>
        <dbReference type="Proteomes" id="UP000477386"/>
    </source>
</evidence>
<protein>
    <recommendedName>
        <fullName evidence="3">DUF4251 domain-containing protein</fullName>
    </recommendedName>
</protein>
<name>A0A6M0IPL7_9BACT</name>